<dbReference type="OrthoDB" id="4219687at2"/>
<accession>A0A5C1Y6R2</accession>
<protein>
    <submittedName>
        <fullName evidence="1">Uncharacterized protein</fullName>
    </submittedName>
</protein>
<sequence length="170" mass="19811">MSYEDHFDPEKDDPELRARLREVWGELGPRSRGPHVRQRLIGRRNAPIRECVRCGNALPAGSSKGRPRLYCSATCRKAAYEDRRAHRDGAVRVQLVDRVVVETHERMIRSDHPMQTCIDNVLDDTQVTWRLLREMSRRVGTRRIDPEDDAFWDLYGSVEFLHEAFVRAAE</sequence>
<name>A0A5C1Y6R2_9MICO</name>
<reference evidence="1 2" key="1">
    <citation type="submission" date="2019-09" db="EMBL/GenBank/DDBJ databases">
        <title>Genome sequencing of strain KACC 19322.</title>
        <authorList>
            <person name="Heo J."/>
            <person name="Kim S.-J."/>
            <person name="Kim J.-S."/>
            <person name="Hong S.-B."/>
            <person name="Kwon S.-W."/>
        </authorList>
    </citation>
    <scope>NUCLEOTIDE SEQUENCE [LARGE SCALE GENOMIC DNA]</scope>
    <source>
        <strain evidence="1 2">KACC 19322</strain>
    </source>
</reference>
<gene>
    <name evidence="1" type="ORF">FLP23_06830</name>
</gene>
<evidence type="ECO:0000313" key="1">
    <source>
        <dbReference type="EMBL" id="QEO09743.1"/>
    </source>
</evidence>
<keyword evidence="2" id="KW-1185">Reference proteome</keyword>
<dbReference type="Proteomes" id="UP000322159">
    <property type="component" value="Chromosome"/>
</dbReference>
<organism evidence="1 2">
    <name type="scientific">Protaetiibacter larvae</name>
    <dbReference type="NCBI Taxonomy" id="2592654"/>
    <lineage>
        <taxon>Bacteria</taxon>
        <taxon>Bacillati</taxon>
        <taxon>Actinomycetota</taxon>
        <taxon>Actinomycetes</taxon>
        <taxon>Micrococcales</taxon>
        <taxon>Microbacteriaceae</taxon>
        <taxon>Protaetiibacter</taxon>
    </lineage>
</organism>
<dbReference type="RefSeq" id="WP_149325163.1">
    <property type="nucleotide sequence ID" value="NZ_CP043504.1"/>
</dbReference>
<dbReference type="AlphaFoldDB" id="A0A5C1Y6R2"/>
<evidence type="ECO:0000313" key="2">
    <source>
        <dbReference type="Proteomes" id="UP000322159"/>
    </source>
</evidence>
<proteinExistence type="predicted"/>
<dbReference type="EMBL" id="CP043504">
    <property type="protein sequence ID" value="QEO09743.1"/>
    <property type="molecule type" value="Genomic_DNA"/>
</dbReference>
<dbReference type="KEGG" id="lyk:FLP23_06830"/>